<sequence>MSRARLVSAILAILLVTVAAVAQRLGDPASAYEVVRAPLEQPVAYGSGQVRVSDVRVGTEVREGDDRTPTQGMFVVVNVAVRATGRDVVTVASSQLRAENGMTYLPAFSGLVKADPGFETARDLVFEVDPARIDDLTLELWDQGLVYRYYQRTQTPLGITADNAGAWVAAGTGRSVVAVRDDVTTGLS</sequence>
<evidence type="ECO:0000313" key="3">
    <source>
        <dbReference type="Proteomes" id="UP000565572"/>
    </source>
</evidence>
<protein>
    <recommendedName>
        <fullName evidence="4">DUF4352 domain-containing protein</fullName>
    </recommendedName>
</protein>
<dbReference type="EMBL" id="JACHZG010000010">
    <property type="protein sequence ID" value="MBB3329026.1"/>
    <property type="molecule type" value="Genomic_DNA"/>
</dbReference>
<dbReference type="RefSeq" id="WP_183342527.1">
    <property type="nucleotide sequence ID" value="NZ_JACHZG010000010.1"/>
</dbReference>
<evidence type="ECO:0008006" key="4">
    <source>
        <dbReference type="Google" id="ProtNLM"/>
    </source>
</evidence>
<keyword evidence="3" id="KW-1185">Reference proteome</keyword>
<feature type="signal peptide" evidence="1">
    <location>
        <begin position="1"/>
        <end position="22"/>
    </location>
</feature>
<name>A0A7W5JZ64_9ACTN</name>
<keyword evidence="1" id="KW-0732">Signal</keyword>
<proteinExistence type="predicted"/>
<comment type="caution">
    <text evidence="2">The sequence shown here is derived from an EMBL/GenBank/DDBJ whole genome shotgun (WGS) entry which is preliminary data.</text>
</comment>
<evidence type="ECO:0000313" key="2">
    <source>
        <dbReference type="EMBL" id="MBB3329026.1"/>
    </source>
</evidence>
<organism evidence="2 3">
    <name type="scientific">Microlunatus antarcticus</name>
    <dbReference type="NCBI Taxonomy" id="53388"/>
    <lineage>
        <taxon>Bacteria</taxon>
        <taxon>Bacillati</taxon>
        <taxon>Actinomycetota</taxon>
        <taxon>Actinomycetes</taxon>
        <taxon>Propionibacteriales</taxon>
        <taxon>Propionibacteriaceae</taxon>
        <taxon>Microlunatus</taxon>
    </lineage>
</organism>
<feature type="chain" id="PRO_5031561730" description="DUF4352 domain-containing protein" evidence="1">
    <location>
        <begin position="23"/>
        <end position="188"/>
    </location>
</feature>
<evidence type="ECO:0000256" key="1">
    <source>
        <dbReference type="SAM" id="SignalP"/>
    </source>
</evidence>
<gene>
    <name evidence="2" type="ORF">FHX39_004023</name>
</gene>
<accession>A0A7W5JZ64</accession>
<dbReference type="AlphaFoldDB" id="A0A7W5JZ64"/>
<reference evidence="2 3" key="1">
    <citation type="submission" date="2020-08" db="EMBL/GenBank/DDBJ databases">
        <title>Sequencing the genomes of 1000 actinobacteria strains.</title>
        <authorList>
            <person name="Klenk H.-P."/>
        </authorList>
    </citation>
    <scope>NUCLEOTIDE SEQUENCE [LARGE SCALE GENOMIC DNA]</scope>
    <source>
        <strain evidence="2 3">DSM 11053</strain>
    </source>
</reference>
<dbReference type="Proteomes" id="UP000565572">
    <property type="component" value="Unassembled WGS sequence"/>
</dbReference>